<dbReference type="Proteomes" id="UP000198942">
    <property type="component" value="Unassembled WGS sequence"/>
</dbReference>
<dbReference type="STRING" id="551995.SAMN05192574_12155"/>
<dbReference type="RefSeq" id="WP_143065330.1">
    <property type="nucleotide sequence ID" value="NZ_FOCL01000021.1"/>
</dbReference>
<dbReference type="AlphaFoldDB" id="A0A1H8UZJ5"/>
<dbReference type="PROSITE" id="PS51257">
    <property type="entry name" value="PROKAR_LIPOPROTEIN"/>
    <property type="match status" value="1"/>
</dbReference>
<reference evidence="2" key="1">
    <citation type="submission" date="2016-10" db="EMBL/GenBank/DDBJ databases">
        <authorList>
            <person name="Varghese N."/>
            <person name="Submissions S."/>
        </authorList>
    </citation>
    <scope>NUCLEOTIDE SEQUENCE [LARGE SCALE GENOMIC DNA]</scope>
    <source>
        <strain evidence="2">Gh-48</strain>
    </source>
</reference>
<proteinExistence type="predicted"/>
<evidence type="ECO:0000313" key="2">
    <source>
        <dbReference type="Proteomes" id="UP000198942"/>
    </source>
</evidence>
<organism evidence="1 2">
    <name type="scientific">Mucilaginibacter gossypiicola</name>
    <dbReference type="NCBI Taxonomy" id="551995"/>
    <lineage>
        <taxon>Bacteria</taxon>
        <taxon>Pseudomonadati</taxon>
        <taxon>Bacteroidota</taxon>
        <taxon>Sphingobacteriia</taxon>
        <taxon>Sphingobacteriales</taxon>
        <taxon>Sphingobacteriaceae</taxon>
        <taxon>Mucilaginibacter</taxon>
    </lineage>
</organism>
<accession>A0A1H8UZJ5</accession>
<evidence type="ECO:0000313" key="1">
    <source>
        <dbReference type="EMBL" id="SEP08585.1"/>
    </source>
</evidence>
<gene>
    <name evidence="1" type="ORF">SAMN05192574_12155</name>
</gene>
<protein>
    <submittedName>
        <fullName evidence="1">Uncharacterized protein</fullName>
    </submittedName>
</protein>
<dbReference type="EMBL" id="FOCL01000021">
    <property type="protein sequence ID" value="SEP08585.1"/>
    <property type="molecule type" value="Genomic_DNA"/>
</dbReference>
<keyword evidence="2" id="KW-1185">Reference proteome</keyword>
<sequence>MKHILTLPLIAMIVTSCDFADSIKHSVKHNPKDLDKTFTGFYVHVIVKSIEGHKPTLSDTADLKSDLLTITKGVEPNTYNVGGEVYTVENDNTLIHTIDGIDEPNRVNIDENTGLLNQYWDPATGKGIKYFKLK</sequence>
<name>A0A1H8UZJ5_9SPHI</name>